<feature type="domain" description="CRISPR type III-associated protein" evidence="3">
    <location>
        <begin position="16"/>
        <end position="205"/>
    </location>
</feature>
<feature type="compositionally biased region" description="Basic and acidic residues" evidence="2">
    <location>
        <begin position="74"/>
        <end position="94"/>
    </location>
</feature>
<name>A0A8J7U5D3_9BACT</name>
<dbReference type="Pfam" id="PF03787">
    <property type="entry name" value="RAMPs"/>
    <property type="match status" value="1"/>
</dbReference>
<gene>
    <name evidence="4" type="ORF">J3U88_17745</name>
</gene>
<dbReference type="InterPro" id="IPR052216">
    <property type="entry name" value="CRISPR_Csm3_endoribonuclease"/>
</dbReference>
<dbReference type="PANTHER" id="PTHR35579">
    <property type="entry name" value="CRISPR SYSTEM CMS ENDORIBONUCLEASE CSM3"/>
    <property type="match status" value="1"/>
</dbReference>
<feature type="region of interest" description="Disordered" evidence="2">
    <location>
        <begin position="72"/>
        <end position="94"/>
    </location>
</feature>
<dbReference type="RefSeq" id="WP_207860277.1">
    <property type="nucleotide sequence ID" value="NZ_JAFREP010000016.1"/>
</dbReference>
<evidence type="ECO:0000313" key="5">
    <source>
        <dbReference type="Proteomes" id="UP000664417"/>
    </source>
</evidence>
<evidence type="ECO:0000259" key="3">
    <source>
        <dbReference type="Pfam" id="PF03787"/>
    </source>
</evidence>
<sequence>MSRYSLHVVIESYWQIGSGRGGGLAIDSVVHKDADGLPELPGRGLRGLVRDAAQRAEDWGHLPNNWTANWFGTDTRHYPKEPNEETRDDDPNRIDRHHSQAGWLIFDNAVLPGALRNWLRVDETGLRDQFYRNLYATALHPERGTALPGSLRGMEVVVPLNLVAPLTLKPEARGTGEDFAEKLGLCLPLIRGLGIGRTRGLGRCRVTLEEKP</sequence>
<dbReference type="EMBL" id="JAFREP010000016">
    <property type="protein sequence ID" value="MBO1320323.1"/>
    <property type="molecule type" value="Genomic_DNA"/>
</dbReference>
<dbReference type="CDD" id="cd09726">
    <property type="entry name" value="RAMP_I_III"/>
    <property type="match status" value="1"/>
</dbReference>
<keyword evidence="5" id="KW-1185">Reference proteome</keyword>
<organism evidence="4 5">
    <name type="scientific">Acanthopleuribacter pedis</name>
    <dbReference type="NCBI Taxonomy" id="442870"/>
    <lineage>
        <taxon>Bacteria</taxon>
        <taxon>Pseudomonadati</taxon>
        <taxon>Acidobacteriota</taxon>
        <taxon>Holophagae</taxon>
        <taxon>Acanthopleuribacterales</taxon>
        <taxon>Acanthopleuribacteraceae</taxon>
        <taxon>Acanthopleuribacter</taxon>
    </lineage>
</organism>
<reference evidence="4" key="1">
    <citation type="submission" date="2021-03" db="EMBL/GenBank/DDBJ databases">
        <authorList>
            <person name="Wang G."/>
        </authorList>
    </citation>
    <scope>NUCLEOTIDE SEQUENCE</scope>
    <source>
        <strain evidence="4">KCTC 12899</strain>
    </source>
</reference>
<proteinExistence type="predicted"/>
<accession>A0A8J7U5D3</accession>
<comment type="caution">
    <text evidence="4">The sequence shown here is derived from an EMBL/GenBank/DDBJ whole genome shotgun (WGS) entry which is preliminary data.</text>
</comment>
<evidence type="ECO:0000256" key="1">
    <source>
        <dbReference type="ARBA" id="ARBA00023118"/>
    </source>
</evidence>
<dbReference type="Proteomes" id="UP000664417">
    <property type="component" value="Unassembled WGS sequence"/>
</dbReference>
<dbReference type="AlphaFoldDB" id="A0A8J7U5D3"/>
<protein>
    <recommendedName>
        <fullName evidence="3">CRISPR type III-associated protein domain-containing protein</fullName>
    </recommendedName>
</protein>
<evidence type="ECO:0000313" key="4">
    <source>
        <dbReference type="EMBL" id="MBO1320323.1"/>
    </source>
</evidence>
<evidence type="ECO:0000256" key="2">
    <source>
        <dbReference type="SAM" id="MobiDB-lite"/>
    </source>
</evidence>
<keyword evidence="1" id="KW-0051">Antiviral defense</keyword>
<dbReference type="PANTHER" id="PTHR35579:SF3">
    <property type="entry name" value="CRISPR SYSTEM CMS ENDORIBONUCLEASE CSM3"/>
    <property type="match status" value="1"/>
</dbReference>
<dbReference type="InterPro" id="IPR005537">
    <property type="entry name" value="RAMP_III_fam"/>
</dbReference>
<dbReference type="GO" id="GO:0051607">
    <property type="term" value="P:defense response to virus"/>
    <property type="evidence" value="ECO:0007669"/>
    <property type="project" value="UniProtKB-KW"/>
</dbReference>